<keyword evidence="2" id="KW-1185">Reference proteome</keyword>
<evidence type="ECO:0000313" key="1">
    <source>
        <dbReference type="EMBL" id="MBC9930161.1"/>
    </source>
</evidence>
<proteinExistence type="predicted"/>
<gene>
    <name evidence="1" type="ORF">ICL07_07215</name>
</gene>
<dbReference type="EMBL" id="JACVFC010000001">
    <property type="protein sequence ID" value="MBC9930161.1"/>
    <property type="molecule type" value="Genomic_DNA"/>
</dbReference>
<protein>
    <recommendedName>
        <fullName evidence="3">Tetratricopeptide repeat protein</fullName>
    </recommendedName>
</protein>
<dbReference type="Proteomes" id="UP000659124">
    <property type="component" value="Unassembled WGS sequence"/>
</dbReference>
<organism evidence="1 2">
    <name type="scientific">Chitinophaga qingshengii</name>
    <dbReference type="NCBI Taxonomy" id="1569794"/>
    <lineage>
        <taxon>Bacteria</taxon>
        <taxon>Pseudomonadati</taxon>
        <taxon>Bacteroidota</taxon>
        <taxon>Chitinophagia</taxon>
        <taxon>Chitinophagales</taxon>
        <taxon>Chitinophagaceae</taxon>
        <taxon>Chitinophaga</taxon>
    </lineage>
</organism>
<sequence>MDIINPENQFKKALRLLDIGRTEEASGILHDIITHIDQEQHPLLFIRASCALGELLFINGETAAARKHLLNVMHTLPDDDIADYEKSVATDILHQIADRDSRDHI</sequence>
<comment type="caution">
    <text evidence="1">The sequence shown here is derived from an EMBL/GenBank/DDBJ whole genome shotgun (WGS) entry which is preliminary data.</text>
</comment>
<evidence type="ECO:0008006" key="3">
    <source>
        <dbReference type="Google" id="ProtNLM"/>
    </source>
</evidence>
<dbReference type="RefSeq" id="WP_188087245.1">
    <property type="nucleotide sequence ID" value="NZ_JACVFC010000001.1"/>
</dbReference>
<accession>A0ABR7TKV4</accession>
<evidence type="ECO:0000313" key="2">
    <source>
        <dbReference type="Proteomes" id="UP000659124"/>
    </source>
</evidence>
<reference evidence="1 2" key="1">
    <citation type="submission" date="2020-09" db="EMBL/GenBank/DDBJ databases">
        <title>Genome sequences of type strains of Chitinophaga qingshengii and Chitinophaga varians.</title>
        <authorList>
            <person name="Kittiwongwattana C."/>
        </authorList>
    </citation>
    <scope>NUCLEOTIDE SEQUENCE [LARGE SCALE GENOMIC DNA]</scope>
    <source>
        <strain evidence="1 2">JCM 30026</strain>
    </source>
</reference>
<name>A0ABR7TKV4_9BACT</name>